<feature type="domain" description="Cytosolic fatty-acid binding proteins" evidence="5">
    <location>
        <begin position="7"/>
        <end position="24"/>
    </location>
</feature>
<dbReference type="SUPFAM" id="SSF50814">
    <property type="entry name" value="Lipocalins"/>
    <property type="match status" value="1"/>
</dbReference>
<dbReference type="Proteomes" id="UP000694405">
    <property type="component" value="Chromosome 14"/>
</dbReference>
<dbReference type="PROSITE" id="PS00214">
    <property type="entry name" value="FABP"/>
    <property type="match status" value="1"/>
</dbReference>
<evidence type="ECO:0000313" key="6">
    <source>
        <dbReference type="Ensembl" id="ENSMUNP00000023632.1"/>
    </source>
</evidence>
<dbReference type="Ensembl" id="ENSMUNT00000029143.1">
    <property type="protein sequence ID" value="ENSMUNP00000023632.1"/>
    <property type="gene ID" value="ENSMUNG00000008155.2"/>
</dbReference>
<dbReference type="AlphaFoldDB" id="A0A8V5GEQ5"/>
<reference evidence="6" key="3">
    <citation type="submission" date="2025-09" db="UniProtKB">
        <authorList>
            <consortium name="Ensembl"/>
        </authorList>
    </citation>
    <scope>IDENTIFICATION</scope>
</reference>
<dbReference type="Gene3D" id="2.40.128.20">
    <property type="match status" value="1"/>
</dbReference>
<evidence type="ECO:0000256" key="1">
    <source>
        <dbReference type="ARBA" id="ARBA00008390"/>
    </source>
</evidence>
<evidence type="ECO:0000256" key="4">
    <source>
        <dbReference type="SAM" id="MobiDB-lite"/>
    </source>
</evidence>
<comment type="subunit">
    <text evidence="2">Monomer.</text>
</comment>
<name>A0A8V5GEQ5_MELUD</name>
<protein>
    <recommendedName>
        <fullName evidence="5">Cytosolic fatty-acid binding proteins domain-containing protein</fullName>
    </recommendedName>
</protein>
<keyword evidence="3" id="KW-0813">Transport</keyword>
<reference evidence="6" key="1">
    <citation type="submission" date="2020-03" db="EMBL/GenBank/DDBJ databases">
        <title>Melopsittacus undulatus (budgerigar) genome, bMelUnd1, maternal haplotype with Z.</title>
        <authorList>
            <person name="Gedman G."/>
            <person name="Mountcastle J."/>
            <person name="Haase B."/>
            <person name="Formenti G."/>
            <person name="Wright T."/>
            <person name="Apodaca J."/>
            <person name="Pelan S."/>
            <person name="Chow W."/>
            <person name="Rhie A."/>
            <person name="Howe K."/>
            <person name="Fedrigo O."/>
            <person name="Jarvis E.D."/>
        </authorList>
    </citation>
    <scope>NUCLEOTIDE SEQUENCE [LARGE SCALE GENOMIC DNA]</scope>
</reference>
<evidence type="ECO:0000313" key="7">
    <source>
        <dbReference type="Proteomes" id="UP000694405"/>
    </source>
</evidence>
<comment type="similarity">
    <text evidence="1 3">Belongs to the calycin superfamily. Fatty-acid binding protein (FABP) family.</text>
</comment>
<dbReference type="InterPro" id="IPR000463">
    <property type="entry name" value="Fatty_acid-bd"/>
</dbReference>
<feature type="region of interest" description="Disordered" evidence="4">
    <location>
        <begin position="170"/>
        <end position="202"/>
    </location>
</feature>
<sequence>MVDAFVGTWRLVETTNFDEYMKALGVGFATRQVAGFTKPTTIIELDGDKVTVKTQSTFKNTEISFKLGEEFDETTADDRHVKVSAGIHGMLHHAALGLQPCCRGKDGASLLQGWGSNPVSFIPVSAGVSREGREVVQGLGLLKSRQWDVWGGSIVPAPGQGVGHRAGVEPPLGRAAAGMGQLDDAEPNGAVCPHESKQNHLK</sequence>
<evidence type="ECO:0000259" key="5">
    <source>
        <dbReference type="PROSITE" id="PS00214"/>
    </source>
</evidence>
<evidence type="ECO:0000256" key="3">
    <source>
        <dbReference type="RuleBase" id="RU003696"/>
    </source>
</evidence>
<dbReference type="InterPro" id="IPR031259">
    <property type="entry name" value="ILBP"/>
</dbReference>
<dbReference type="InterPro" id="IPR012674">
    <property type="entry name" value="Calycin"/>
</dbReference>
<accession>A0A8V5GEQ5</accession>
<evidence type="ECO:0000256" key="2">
    <source>
        <dbReference type="ARBA" id="ARBA00011245"/>
    </source>
</evidence>
<reference evidence="6" key="2">
    <citation type="submission" date="2025-08" db="UniProtKB">
        <authorList>
            <consortium name="Ensembl"/>
        </authorList>
    </citation>
    <scope>IDENTIFICATION</scope>
</reference>
<dbReference type="Pfam" id="PF00061">
    <property type="entry name" value="Lipocalin"/>
    <property type="match status" value="1"/>
</dbReference>
<organism evidence="6 7">
    <name type="scientific">Melopsittacus undulatus</name>
    <name type="common">Budgerigar</name>
    <name type="synonym">Psittacus undulatus</name>
    <dbReference type="NCBI Taxonomy" id="13146"/>
    <lineage>
        <taxon>Eukaryota</taxon>
        <taxon>Metazoa</taxon>
        <taxon>Chordata</taxon>
        <taxon>Craniata</taxon>
        <taxon>Vertebrata</taxon>
        <taxon>Euteleostomi</taxon>
        <taxon>Archelosauria</taxon>
        <taxon>Archosauria</taxon>
        <taxon>Dinosauria</taxon>
        <taxon>Saurischia</taxon>
        <taxon>Theropoda</taxon>
        <taxon>Coelurosauria</taxon>
        <taxon>Aves</taxon>
        <taxon>Neognathae</taxon>
        <taxon>Neoaves</taxon>
        <taxon>Telluraves</taxon>
        <taxon>Australaves</taxon>
        <taxon>Psittaciformes</taxon>
        <taxon>Psittaculidae</taxon>
        <taxon>Melopsittacus</taxon>
    </lineage>
</organism>
<dbReference type="PRINTS" id="PR00178">
    <property type="entry name" value="FATTYACIDBP"/>
</dbReference>
<keyword evidence="7" id="KW-1185">Reference proteome</keyword>
<dbReference type="GO" id="GO:0008289">
    <property type="term" value="F:lipid binding"/>
    <property type="evidence" value="ECO:0007669"/>
    <property type="project" value="InterPro"/>
</dbReference>
<dbReference type="FunFam" id="2.40.128.20:FF:000001">
    <property type="entry name" value="Fatty acid-binding protein, adipocyte"/>
    <property type="match status" value="1"/>
</dbReference>
<proteinExistence type="inferred from homology"/>
<dbReference type="InterPro" id="IPR000566">
    <property type="entry name" value="Lipocln_cytosolic_FA-bd_dom"/>
</dbReference>
<dbReference type="PANTHER" id="PTHR11955">
    <property type="entry name" value="FATTY ACID BINDING PROTEIN"/>
    <property type="match status" value="1"/>
</dbReference>
<gene>
    <name evidence="6" type="primary">LOC101875982</name>
</gene>